<dbReference type="InterPro" id="IPR001811">
    <property type="entry name" value="Chemokine_IL8-like_dom"/>
</dbReference>
<dbReference type="GeneTree" id="ENSGT00940000162559"/>
<dbReference type="InterPro" id="IPR039809">
    <property type="entry name" value="Chemokine_b/g/d"/>
</dbReference>
<comment type="similarity">
    <text evidence="2">Belongs to the intercrine alpha (chemokine CxC) family.</text>
</comment>
<sequence>MNLRPRATSAPVLQVLLQLSLLLTVMVSPTIGERKRNSEEPEAESVEGKRHAELRCMCITTTSGIHPRNFQNLKLFRAGPHCSNVEVIATLKNGKEICLDPNAPVIKKIVQKILEGGESAA</sequence>
<feature type="domain" description="Chemokine interleukin-8-like" evidence="7">
    <location>
        <begin position="53"/>
        <end position="113"/>
    </location>
</feature>
<dbReference type="PRINTS" id="PR00437">
    <property type="entry name" value="SMALLCYTKCXC"/>
</dbReference>
<dbReference type="GO" id="GO:0006952">
    <property type="term" value="P:defense response"/>
    <property type="evidence" value="ECO:0007669"/>
    <property type="project" value="InterPro"/>
</dbReference>
<dbReference type="SUPFAM" id="SSF54117">
    <property type="entry name" value="Interleukin 8-like chemokines"/>
    <property type="match status" value="1"/>
</dbReference>
<reference evidence="8" key="2">
    <citation type="submission" date="2025-08" db="UniProtKB">
        <authorList>
            <consortium name="Ensembl"/>
        </authorList>
    </citation>
    <scope>IDENTIFICATION</scope>
</reference>
<name>L7N166_MYOLU</name>
<keyword evidence="3" id="KW-0202">Cytokine</keyword>
<dbReference type="HOGENOM" id="CLU_143902_1_1_1"/>
<dbReference type="GO" id="GO:0005615">
    <property type="term" value="C:extracellular space"/>
    <property type="evidence" value="ECO:0007669"/>
    <property type="project" value="UniProtKB-KW"/>
</dbReference>
<dbReference type="PANTHER" id="PTHR12015">
    <property type="entry name" value="SMALL INDUCIBLE CYTOKINE A"/>
    <property type="match status" value="1"/>
</dbReference>
<dbReference type="Pfam" id="PF00048">
    <property type="entry name" value="IL8"/>
    <property type="match status" value="1"/>
</dbReference>
<keyword evidence="4" id="KW-0964">Secreted</keyword>
<proteinExistence type="inferred from homology"/>
<reference evidence="8" key="3">
    <citation type="submission" date="2025-09" db="UniProtKB">
        <authorList>
            <consortium name="Ensembl"/>
        </authorList>
    </citation>
    <scope>IDENTIFICATION</scope>
</reference>
<keyword evidence="9" id="KW-1185">Reference proteome</keyword>
<keyword evidence="6" id="KW-0732">Signal</keyword>
<keyword evidence="5" id="KW-1015">Disulfide bond</keyword>
<dbReference type="AlphaFoldDB" id="L7N166"/>
<feature type="signal peptide" evidence="6">
    <location>
        <begin position="1"/>
        <end position="32"/>
    </location>
</feature>
<protein>
    <recommendedName>
        <fullName evidence="7">Chemokine interleukin-8-like domain-containing protein</fullName>
    </recommendedName>
</protein>
<organism evidence="8 9">
    <name type="scientific">Myotis lucifugus</name>
    <name type="common">Little brown bat</name>
    <dbReference type="NCBI Taxonomy" id="59463"/>
    <lineage>
        <taxon>Eukaryota</taxon>
        <taxon>Metazoa</taxon>
        <taxon>Chordata</taxon>
        <taxon>Craniata</taxon>
        <taxon>Vertebrata</taxon>
        <taxon>Euteleostomi</taxon>
        <taxon>Mammalia</taxon>
        <taxon>Eutheria</taxon>
        <taxon>Laurasiatheria</taxon>
        <taxon>Chiroptera</taxon>
        <taxon>Yangochiroptera</taxon>
        <taxon>Vespertilionidae</taxon>
        <taxon>Myotis</taxon>
    </lineage>
</organism>
<dbReference type="InterPro" id="IPR001089">
    <property type="entry name" value="Chemokine_CXC"/>
</dbReference>
<dbReference type="GO" id="GO:0030593">
    <property type="term" value="P:neutrophil chemotaxis"/>
    <property type="evidence" value="ECO:0007669"/>
    <property type="project" value="UniProtKB-ARBA"/>
</dbReference>
<dbReference type="GO" id="GO:0008009">
    <property type="term" value="F:chemokine activity"/>
    <property type="evidence" value="ECO:0007669"/>
    <property type="project" value="InterPro"/>
</dbReference>
<dbReference type="GO" id="GO:0006955">
    <property type="term" value="P:immune response"/>
    <property type="evidence" value="ECO:0007669"/>
    <property type="project" value="InterPro"/>
</dbReference>
<dbReference type="Ensembl" id="ENSMLUT00000004262.2">
    <property type="protein sequence ID" value="ENSMLUP00000003882.2"/>
    <property type="gene ID" value="ENSMLUG00000004265.2"/>
</dbReference>
<dbReference type="EMBL" id="AAPE02028635">
    <property type="status" value="NOT_ANNOTATED_CDS"/>
    <property type="molecule type" value="Genomic_DNA"/>
</dbReference>
<feature type="chain" id="PRO_5003982249" description="Chemokine interleukin-8-like domain-containing protein" evidence="6">
    <location>
        <begin position="33"/>
        <end position="121"/>
    </location>
</feature>
<evidence type="ECO:0000256" key="6">
    <source>
        <dbReference type="SAM" id="SignalP"/>
    </source>
</evidence>
<evidence type="ECO:0000256" key="1">
    <source>
        <dbReference type="ARBA" id="ARBA00004613"/>
    </source>
</evidence>
<dbReference type="InParanoid" id="L7N166"/>
<comment type="subcellular location">
    <subcellularLocation>
        <location evidence="1">Secreted</location>
    </subcellularLocation>
</comment>
<reference evidence="8 9" key="1">
    <citation type="journal article" date="2011" name="Nature">
        <title>A high-resolution map of human evolutionary constraint using 29 mammals.</title>
        <authorList>
            <person name="Lindblad-Toh K."/>
            <person name="Garber M."/>
            <person name="Zuk O."/>
            <person name="Lin M.F."/>
            <person name="Parker B.J."/>
            <person name="Washietl S."/>
            <person name="Kheradpour P."/>
            <person name="Ernst J."/>
            <person name="Jordan G."/>
            <person name="Mauceli E."/>
            <person name="Ward L.D."/>
            <person name="Lowe C.B."/>
            <person name="Holloway A.K."/>
            <person name="Clamp M."/>
            <person name="Gnerre S."/>
            <person name="Alfoldi J."/>
            <person name="Beal K."/>
            <person name="Chang J."/>
            <person name="Clawson H."/>
            <person name="Cuff J."/>
            <person name="Di Palma F."/>
            <person name="Fitzgerald S."/>
            <person name="Flicek P."/>
            <person name="Guttman M."/>
            <person name="Hubisz M.J."/>
            <person name="Jaffe D.B."/>
            <person name="Jungreis I."/>
            <person name="Kent W.J."/>
            <person name="Kostka D."/>
            <person name="Lara M."/>
            <person name="Martins A.L."/>
            <person name="Massingham T."/>
            <person name="Moltke I."/>
            <person name="Raney B.J."/>
            <person name="Rasmussen M.D."/>
            <person name="Robinson J."/>
            <person name="Stark A."/>
            <person name="Vilella A.J."/>
            <person name="Wen J."/>
            <person name="Xie X."/>
            <person name="Zody M.C."/>
            <person name="Baldwin J."/>
            <person name="Bloom T."/>
            <person name="Chin C.W."/>
            <person name="Heiman D."/>
            <person name="Nicol R."/>
            <person name="Nusbaum C."/>
            <person name="Young S."/>
            <person name="Wilkinson J."/>
            <person name="Worley K.C."/>
            <person name="Kovar C.L."/>
            <person name="Muzny D.M."/>
            <person name="Gibbs R.A."/>
            <person name="Cree A."/>
            <person name="Dihn H.H."/>
            <person name="Fowler G."/>
            <person name="Jhangiani S."/>
            <person name="Joshi V."/>
            <person name="Lee S."/>
            <person name="Lewis L.R."/>
            <person name="Nazareth L.V."/>
            <person name="Okwuonu G."/>
            <person name="Santibanez J."/>
            <person name="Warren W.C."/>
            <person name="Mardis E.R."/>
            <person name="Weinstock G.M."/>
            <person name="Wilson R.K."/>
            <person name="Delehaunty K."/>
            <person name="Dooling D."/>
            <person name="Fronik C."/>
            <person name="Fulton L."/>
            <person name="Fulton B."/>
            <person name="Graves T."/>
            <person name="Minx P."/>
            <person name="Sodergren E."/>
            <person name="Birney E."/>
            <person name="Margulies E.H."/>
            <person name="Herrero J."/>
            <person name="Green E.D."/>
            <person name="Haussler D."/>
            <person name="Siepel A."/>
            <person name="Goldman N."/>
            <person name="Pollard K.S."/>
            <person name="Pedersen J.S."/>
            <person name="Lander E.S."/>
            <person name="Kellis M."/>
        </authorList>
    </citation>
    <scope>NUCLEOTIDE SEQUENCE [LARGE SCALE GENOMIC DNA]</scope>
</reference>
<dbReference type="Proteomes" id="UP000001074">
    <property type="component" value="Unassembled WGS sequence"/>
</dbReference>
<evidence type="ECO:0000259" key="7">
    <source>
        <dbReference type="SMART" id="SM00199"/>
    </source>
</evidence>
<dbReference type="InterPro" id="IPR033899">
    <property type="entry name" value="CXC_Chemokine_domain"/>
</dbReference>
<evidence type="ECO:0000313" key="9">
    <source>
        <dbReference type="Proteomes" id="UP000001074"/>
    </source>
</evidence>
<dbReference type="eggNOG" id="ENOG502S7MM">
    <property type="taxonomic scope" value="Eukaryota"/>
</dbReference>
<dbReference type="STRING" id="59463.ENSMLUP00000003882"/>
<dbReference type="GO" id="GO:0042119">
    <property type="term" value="P:neutrophil activation"/>
    <property type="evidence" value="ECO:0007669"/>
    <property type="project" value="UniProtKB-ARBA"/>
</dbReference>
<evidence type="ECO:0000256" key="3">
    <source>
        <dbReference type="ARBA" id="ARBA00022514"/>
    </source>
</evidence>
<dbReference type="OMA" id="FVELYCM"/>
<dbReference type="PRINTS" id="PR00436">
    <property type="entry name" value="INTERLEUKIN8"/>
</dbReference>
<dbReference type="FunFam" id="2.40.50.40:FF:000004">
    <property type="entry name" value="C-X-C motif chemokine"/>
    <property type="match status" value="1"/>
</dbReference>
<dbReference type="PANTHER" id="PTHR12015:SF198">
    <property type="entry name" value="PLATELET BASIC PROTEIN"/>
    <property type="match status" value="1"/>
</dbReference>
<dbReference type="Gene3D" id="2.40.50.40">
    <property type="match status" value="1"/>
</dbReference>
<evidence type="ECO:0000256" key="2">
    <source>
        <dbReference type="ARBA" id="ARBA00010665"/>
    </source>
</evidence>
<evidence type="ECO:0000256" key="4">
    <source>
        <dbReference type="ARBA" id="ARBA00022525"/>
    </source>
</evidence>
<evidence type="ECO:0000313" key="8">
    <source>
        <dbReference type="Ensembl" id="ENSMLUP00000003882.2"/>
    </source>
</evidence>
<dbReference type="InterPro" id="IPR036048">
    <property type="entry name" value="Interleukin_8-like_sf"/>
</dbReference>
<dbReference type="CDD" id="cd00273">
    <property type="entry name" value="Chemokine_CXC"/>
    <property type="match status" value="1"/>
</dbReference>
<evidence type="ECO:0000256" key="5">
    <source>
        <dbReference type="ARBA" id="ARBA00023157"/>
    </source>
</evidence>
<accession>L7N166</accession>
<dbReference type="SMART" id="SM00199">
    <property type="entry name" value="SCY"/>
    <property type="match status" value="1"/>
</dbReference>